<name>A0ABT8JZU8_9MICC</name>
<keyword evidence="1" id="KW-1133">Transmembrane helix</keyword>
<accession>A0ABT8JZU8</accession>
<evidence type="ECO:0000313" key="3">
    <source>
        <dbReference type="Proteomes" id="UP001174209"/>
    </source>
</evidence>
<comment type="caution">
    <text evidence="2">The sequence shown here is derived from an EMBL/GenBank/DDBJ whole genome shotgun (WGS) entry which is preliminary data.</text>
</comment>
<evidence type="ECO:0000256" key="1">
    <source>
        <dbReference type="SAM" id="Phobius"/>
    </source>
</evidence>
<dbReference type="EMBL" id="JAROCG010000001">
    <property type="protein sequence ID" value="MDN4610704.1"/>
    <property type="molecule type" value="Genomic_DNA"/>
</dbReference>
<reference evidence="2" key="1">
    <citation type="submission" date="2023-06" db="EMBL/GenBank/DDBJ databases">
        <title>MT1 and MT2 Draft Genomes of Novel Species.</title>
        <authorList>
            <person name="Venkateswaran K."/>
        </authorList>
    </citation>
    <scope>NUCLEOTIDE SEQUENCE</scope>
    <source>
        <strain evidence="2">IIF3SC-B10</strain>
    </source>
</reference>
<protein>
    <submittedName>
        <fullName evidence="2">Uncharacterized protein</fullName>
    </submittedName>
</protein>
<keyword evidence="3" id="KW-1185">Reference proteome</keyword>
<organism evidence="2 3">
    <name type="scientific">Arthrobacter burdickii</name>
    <dbReference type="NCBI Taxonomy" id="3035920"/>
    <lineage>
        <taxon>Bacteria</taxon>
        <taxon>Bacillati</taxon>
        <taxon>Actinomycetota</taxon>
        <taxon>Actinomycetes</taxon>
        <taxon>Micrococcales</taxon>
        <taxon>Micrococcaceae</taxon>
        <taxon>Arthrobacter</taxon>
    </lineage>
</organism>
<evidence type="ECO:0000313" key="2">
    <source>
        <dbReference type="EMBL" id="MDN4610704.1"/>
    </source>
</evidence>
<feature type="transmembrane region" description="Helical" evidence="1">
    <location>
        <begin position="43"/>
        <end position="65"/>
    </location>
</feature>
<keyword evidence="1" id="KW-0472">Membrane</keyword>
<dbReference type="RefSeq" id="WP_301226121.1">
    <property type="nucleotide sequence ID" value="NZ_JAROCG010000001.1"/>
</dbReference>
<keyword evidence="1" id="KW-0812">Transmembrane</keyword>
<proteinExistence type="predicted"/>
<feature type="transmembrane region" description="Helical" evidence="1">
    <location>
        <begin position="12"/>
        <end position="37"/>
    </location>
</feature>
<sequence length="84" mass="8737">MSTSITGPQRRPRVVTIVWGAVILAVAGLVLLGQFVTLDIDPVVVALGLLIGVGLSLVAGGILSLRTRTTTDSQDDDAVHAPEY</sequence>
<gene>
    <name evidence="2" type="ORF">P5G52_07455</name>
</gene>
<dbReference type="Proteomes" id="UP001174209">
    <property type="component" value="Unassembled WGS sequence"/>
</dbReference>